<protein>
    <recommendedName>
        <fullName evidence="4">Lipoprotein</fullName>
    </recommendedName>
</protein>
<keyword evidence="3" id="KW-1185">Reference proteome</keyword>
<dbReference type="AlphaFoldDB" id="A0AAP2CR67"/>
<evidence type="ECO:0000313" key="3">
    <source>
        <dbReference type="Proteomes" id="UP001315686"/>
    </source>
</evidence>
<sequence>MPKKLFICGILLPLLTAGCVTLSAPEATSNVPLATTAGSCTEAGCA</sequence>
<dbReference type="EMBL" id="JADQAZ010000002">
    <property type="protein sequence ID" value="MBT0957722.1"/>
    <property type="molecule type" value="Genomic_DNA"/>
</dbReference>
<evidence type="ECO:0000313" key="2">
    <source>
        <dbReference type="EMBL" id="MBT0957722.1"/>
    </source>
</evidence>
<dbReference type="RefSeq" id="WP_327793946.1">
    <property type="nucleotide sequence ID" value="NZ_JADQAZ010000002.1"/>
</dbReference>
<feature type="signal peptide" evidence="1">
    <location>
        <begin position="1"/>
        <end position="23"/>
    </location>
</feature>
<keyword evidence="1" id="KW-0732">Signal</keyword>
<feature type="chain" id="PRO_5043015540" description="Lipoprotein" evidence="1">
    <location>
        <begin position="24"/>
        <end position="46"/>
    </location>
</feature>
<proteinExistence type="predicted"/>
<organism evidence="2 3">
    <name type="scientific">Harenicola maris</name>
    <dbReference type="NCBI Taxonomy" id="2841044"/>
    <lineage>
        <taxon>Bacteria</taxon>
        <taxon>Pseudomonadati</taxon>
        <taxon>Pseudomonadota</taxon>
        <taxon>Alphaproteobacteria</taxon>
        <taxon>Rhodobacterales</taxon>
        <taxon>Paracoccaceae</taxon>
        <taxon>Harenicola</taxon>
    </lineage>
</organism>
<name>A0AAP2CR67_9RHOB</name>
<evidence type="ECO:0008006" key="4">
    <source>
        <dbReference type="Google" id="ProtNLM"/>
    </source>
</evidence>
<comment type="caution">
    <text evidence="2">The sequence shown here is derived from an EMBL/GenBank/DDBJ whole genome shotgun (WGS) entry which is preliminary data.</text>
</comment>
<evidence type="ECO:0000256" key="1">
    <source>
        <dbReference type="SAM" id="SignalP"/>
    </source>
</evidence>
<gene>
    <name evidence="2" type="ORF">IV417_10000</name>
</gene>
<accession>A0AAP2CR67</accession>
<reference evidence="2 3" key="1">
    <citation type="journal article" date="2021" name="Arch. Microbiol.">
        <title>Harenicola maris gen. nov., sp. nov. isolated from the Sea of Japan shallow sediments.</title>
        <authorList>
            <person name="Romanenko L.A."/>
            <person name="Kurilenko V.V."/>
            <person name="Chernysheva N.Y."/>
            <person name="Tekutyeva L.A."/>
            <person name="Velansky P.V."/>
            <person name="Svetashev V.I."/>
            <person name="Isaeva M.P."/>
        </authorList>
    </citation>
    <scope>NUCLEOTIDE SEQUENCE [LARGE SCALE GENOMIC DNA]</scope>
    <source>
        <strain evidence="2 3">KMM 3653</strain>
    </source>
</reference>
<dbReference type="Proteomes" id="UP001315686">
    <property type="component" value="Unassembled WGS sequence"/>
</dbReference>
<dbReference type="PROSITE" id="PS51257">
    <property type="entry name" value="PROKAR_LIPOPROTEIN"/>
    <property type="match status" value="1"/>
</dbReference>